<dbReference type="InterPro" id="IPR036680">
    <property type="entry name" value="SPOR-like_sf"/>
</dbReference>
<feature type="transmembrane region" description="Helical" evidence="2">
    <location>
        <begin position="12"/>
        <end position="34"/>
    </location>
</feature>
<feature type="compositionally biased region" description="Basic and acidic residues" evidence="1">
    <location>
        <begin position="127"/>
        <end position="155"/>
    </location>
</feature>
<keyword evidence="2" id="KW-1133">Transmembrane helix</keyword>
<keyword evidence="2" id="KW-0812">Transmembrane</keyword>
<protein>
    <submittedName>
        <fullName evidence="4">SPOR domain-containing protein</fullName>
    </submittedName>
</protein>
<dbReference type="PANTHER" id="PTHR38687">
    <property type="entry name" value="CELL DIVISION PROTEIN DEDD-RELATED"/>
    <property type="match status" value="1"/>
</dbReference>
<gene>
    <name evidence="4" type="ORF">RY831_07585</name>
</gene>
<dbReference type="PANTHER" id="PTHR38687:SF1">
    <property type="entry name" value="CELL DIVISION PROTEIN DEDD"/>
    <property type="match status" value="1"/>
</dbReference>
<sequence>MHNYNRQQGGTILGIIIGLIIGLGIALGVAMMITKTPMPFTDKMGRPKQADQNAQVSDPNRPLYGKQAKKPAEEAAKDPAPTNTAAPQPTEKKQEVTVDPKLDAKPAPAQASESKAPIVEQSAKLGVAEKPKKVEGDTRADVKAEAKAESKSDAADEKWSYYLQAGAFREQNDAENIRAKLALLGVEAKVSERQADTGVLYRVRVGPFNQMDSMNKVRGKLSDNGVDAAVVRIAK</sequence>
<dbReference type="Pfam" id="PF05036">
    <property type="entry name" value="SPOR"/>
    <property type="match status" value="1"/>
</dbReference>
<dbReference type="PROSITE" id="PS51724">
    <property type="entry name" value="SPOR"/>
    <property type="match status" value="1"/>
</dbReference>
<name>A0ABU6J5T9_9BURK</name>
<evidence type="ECO:0000259" key="3">
    <source>
        <dbReference type="PROSITE" id="PS51724"/>
    </source>
</evidence>
<accession>A0ABU6J5T9</accession>
<dbReference type="RefSeq" id="WP_326505719.1">
    <property type="nucleotide sequence ID" value="NZ_JAWIIV010000004.1"/>
</dbReference>
<evidence type="ECO:0000256" key="2">
    <source>
        <dbReference type="SAM" id="Phobius"/>
    </source>
</evidence>
<dbReference type="InterPro" id="IPR052521">
    <property type="entry name" value="Cell_div_SPOR-domain"/>
</dbReference>
<proteinExistence type="predicted"/>
<dbReference type="Gene3D" id="3.30.70.1070">
    <property type="entry name" value="Sporulation related repeat"/>
    <property type="match status" value="1"/>
</dbReference>
<dbReference type="EMBL" id="JAWIIV010000004">
    <property type="protein sequence ID" value="MEC4719004.1"/>
    <property type="molecule type" value="Genomic_DNA"/>
</dbReference>
<dbReference type="Proteomes" id="UP001352263">
    <property type="component" value="Unassembled WGS sequence"/>
</dbReference>
<organism evidence="4 5">
    <name type="scientific">Noviherbaspirillum album</name>
    <dbReference type="NCBI Taxonomy" id="3080276"/>
    <lineage>
        <taxon>Bacteria</taxon>
        <taxon>Pseudomonadati</taxon>
        <taxon>Pseudomonadota</taxon>
        <taxon>Betaproteobacteria</taxon>
        <taxon>Burkholderiales</taxon>
        <taxon>Oxalobacteraceae</taxon>
        <taxon>Noviherbaspirillum</taxon>
    </lineage>
</organism>
<reference evidence="4 5" key="1">
    <citation type="submission" date="2023-10" db="EMBL/GenBank/DDBJ databases">
        <title>Noviherbaspirillum sp. CPCC 100848 genome assembly.</title>
        <authorList>
            <person name="Li X.Y."/>
            <person name="Fang X.M."/>
        </authorList>
    </citation>
    <scope>NUCLEOTIDE SEQUENCE [LARGE SCALE GENOMIC DNA]</scope>
    <source>
        <strain evidence="4 5">CPCC 100848</strain>
    </source>
</reference>
<evidence type="ECO:0000313" key="4">
    <source>
        <dbReference type="EMBL" id="MEC4719004.1"/>
    </source>
</evidence>
<keyword evidence="5" id="KW-1185">Reference proteome</keyword>
<keyword evidence="2" id="KW-0472">Membrane</keyword>
<feature type="compositionally biased region" description="Low complexity" evidence="1">
    <location>
        <begin position="78"/>
        <end position="89"/>
    </location>
</feature>
<feature type="compositionally biased region" description="Basic and acidic residues" evidence="1">
    <location>
        <begin position="90"/>
        <end position="104"/>
    </location>
</feature>
<comment type="caution">
    <text evidence="4">The sequence shown here is derived from an EMBL/GenBank/DDBJ whole genome shotgun (WGS) entry which is preliminary data.</text>
</comment>
<dbReference type="SUPFAM" id="SSF110997">
    <property type="entry name" value="Sporulation related repeat"/>
    <property type="match status" value="1"/>
</dbReference>
<evidence type="ECO:0000256" key="1">
    <source>
        <dbReference type="SAM" id="MobiDB-lite"/>
    </source>
</evidence>
<feature type="region of interest" description="Disordered" evidence="1">
    <location>
        <begin position="40"/>
        <end position="155"/>
    </location>
</feature>
<dbReference type="InterPro" id="IPR007730">
    <property type="entry name" value="SPOR-like_dom"/>
</dbReference>
<feature type="domain" description="SPOR" evidence="3">
    <location>
        <begin position="155"/>
        <end position="233"/>
    </location>
</feature>
<evidence type="ECO:0000313" key="5">
    <source>
        <dbReference type="Proteomes" id="UP001352263"/>
    </source>
</evidence>